<accession>A0A176YLV6</accession>
<dbReference type="EMBL" id="LUUB01000070">
    <property type="protein sequence ID" value="OAF07242.1"/>
    <property type="molecule type" value="Genomic_DNA"/>
</dbReference>
<protein>
    <submittedName>
        <fullName evidence="1">Uncharacterized protein</fullName>
    </submittedName>
</protein>
<comment type="caution">
    <text evidence="1">The sequence shown here is derived from an EMBL/GenBank/DDBJ whole genome shotgun (WGS) entry which is preliminary data.</text>
</comment>
<dbReference type="STRING" id="1505087.AYJ54_18145"/>
<gene>
    <name evidence="1" type="ORF">AYJ54_18145</name>
</gene>
<evidence type="ECO:0000313" key="2">
    <source>
        <dbReference type="Proteomes" id="UP000076959"/>
    </source>
</evidence>
<dbReference type="SUPFAM" id="SSF51905">
    <property type="entry name" value="FAD/NAD(P)-binding domain"/>
    <property type="match status" value="1"/>
</dbReference>
<sequence>MVKQEPQGANVAAIDSVAIVGADSVGRVTALGLTQAEVPVAIGRETVFTPRAITYHWSALEGLSRLGLLEDALALGFAKQDYADLA</sequence>
<name>A0A176YLV6_9BRAD</name>
<dbReference type="InterPro" id="IPR036188">
    <property type="entry name" value="FAD/NAD-bd_sf"/>
</dbReference>
<proteinExistence type="predicted"/>
<dbReference type="AlphaFoldDB" id="A0A176YLV6"/>
<evidence type="ECO:0000313" key="1">
    <source>
        <dbReference type="EMBL" id="OAF07242.1"/>
    </source>
</evidence>
<reference evidence="1 2" key="1">
    <citation type="submission" date="2016-03" db="EMBL/GenBank/DDBJ databases">
        <title>Draft Genome Sequence of the Strain BR 10245 (Bradyrhizobium sp.) isolated from nodules of Centrolobium paraense.</title>
        <authorList>
            <person name="Simoes-Araujo J.L.Sr."/>
            <person name="Barauna A.C."/>
            <person name="Silva K."/>
            <person name="Zilli J.E."/>
        </authorList>
    </citation>
    <scope>NUCLEOTIDE SEQUENCE [LARGE SCALE GENOMIC DNA]</scope>
    <source>
        <strain evidence="1 2">BR 10245</strain>
    </source>
</reference>
<dbReference type="Gene3D" id="3.50.50.60">
    <property type="entry name" value="FAD/NAD(P)-binding domain"/>
    <property type="match status" value="1"/>
</dbReference>
<organism evidence="1 2">
    <name type="scientific">Bradyrhizobium centrolobii</name>
    <dbReference type="NCBI Taxonomy" id="1505087"/>
    <lineage>
        <taxon>Bacteria</taxon>
        <taxon>Pseudomonadati</taxon>
        <taxon>Pseudomonadota</taxon>
        <taxon>Alphaproteobacteria</taxon>
        <taxon>Hyphomicrobiales</taxon>
        <taxon>Nitrobacteraceae</taxon>
        <taxon>Bradyrhizobium</taxon>
    </lineage>
</organism>
<dbReference type="Proteomes" id="UP000076959">
    <property type="component" value="Unassembled WGS sequence"/>
</dbReference>
<keyword evidence="2" id="KW-1185">Reference proteome</keyword>